<protein>
    <recommendedName>
        <fullName evidence="2">Transposase IS701-like DDE domain-containing protein</fullName>
    </recommendedName>
</protein>
<evidence type="ECO:0000259" key="2">
    <source>
        <dbReference type="Pfam" id="PF13546"/>
    </source>
</evidence>
<evidence type="ECO:0000313" key="4">
    <source>
        <dbReference type="Proteomes" id="UP000192266"/>
    </source>
</evidence>
<dbReference type="Pfam" id="PF13546">
    <property type="entry name" value="DDE_5"/>
    <property type="match status" value="1"/>
</dbReference>
<feature type="non-terminal residue" evidence="3">
    <location>
        <position position="289"/>
    </location>
</feature>
<dbReference type="EMBL" id="FWWW01000093">
    <property type="protein sequence ID" value="SMB99666.1"/>
    <property type="molecule type" value="Genomic_DNA"/>
</dbReference>
<dbReference type="AlphaFoldDB" id="A0A1W1W254"/>
<dbReference type="InterPro" id="IPR012337">
    <property type="entry name" value="RNaseH-like_sf"/>
</dbReference>
<feature type="compositionally biased region" description="Polar residues" evidence="1">
    <location>
        <begin position="228"/>
        <end position="237"/>
    </location>
</feature>
<gene>
    <name evidence="3" type="ORF">SAMN00120144_3552</name>
</gene>
<dbReference type="Proteomes" id="UP000192266">
    <property type="component" value="Unassembled WGS sequence"/>
</dbReference>
<dbReference type="SUPFAM" id="SSF53098">
    <property type="entry name" value="Ribonuclease H-like"/>
    <property type="match status" value="1"/>
</dbReference>
<proteinExistence type="predicted"/>
<reference evidence="3 4" key="1">
    <citation type="submission" date="2017-04" db="EMBL/GenBank/DDBJ databases">
        <authorList>
            <person name="Afonso C.L."/>
            <person name="Miller P.J."/>
            <person name="Scott M.A."/>
            <person name="Spackman E."/>
            <person name="Goraichik I."/>
            <person name="Dimitrov K.M."/>
            <person name="Suarez D.L."/>
            <person name="Swayne D.E."/>
        </authorList>
    </citation>
    <scope>NUCLEOTIDE SEQUENCE [LARGE SCALE GENOMIC DNA]</scope>
    <source>
        <strain evidence="3 4">DSM 11622</strain>
    </source>
</reference>
<organism evidence="3 4">
    <name type="scientific">Hymenobacter roseosalivarius DSM 11622</name>
    <dbReference type="NCBI Taxonomy" id="645990"/>
    <lineage>
        <taxon>Bacteria</taxon>
        <taxon>Pseudomonadati</taxon>
        <taxon>Bacteroidota</taxon>
        <taxon>Cytophagia</taxon>
        <taxon>Cytophagales</taxon>
        <taxon>Hymenobacteraceae</taxon>
        <taxon>Hymenobacter</taxon>
    </lineage>
</organism>
<keyword evidence="4" id="KW-1185">Reference proteome</keyword>
<accession>A0A1W1W254</accession>
<feature type="domain" description="Transposase IS701-like DDE" evidence="2">
    <location>
        <begin position="2"/>
        <end position="127"/>
    </location>
</feature>
<evidence type="ECO:0000313" key="3">
    <source>
        <dbReference type="EMBL" id="SMB99666.1"/>
    </source>
</evidence>
<feature type="region of interest" description="Disordered" evidence="1">
    <location>
        <begin position="224"/>
        <end position="248"/>
    </location>
</feature>
<dbReference type="STRING" id="645990.SAMN00120144_3552"/>
<evidence type="ECO:0000256" key="1">
    <source>
        <dbReference type="SAM" id="MobiDB-lite"/>
    </source>
</evidence>
<sequence>MLVLDDTTLDKPYAHKMGLVTRHWSGKQHAVVQGINLLTLLWSDGQRLVPLDYRLYDKEYDQFTKNHHFQHLLQAARQRGLHPQCVLFDSWYASLPNLKQVRACGWRWLTRLHKNRLVNPDGQQLRPLSACIVPAGGARVWLKGYGFIRVSRLDAPDGGTDAAQYWASSEQRAGTVRGGAQAPGGPGLGHRAVSPGPEAMLWGGESPGTRCPRPAQPHYLCPARVSAPGSTAPTNRPQLVRGEENAAPRRDSRLFASPDLLPLPGNCVTPIALNRSYCRAACCIMPSIL</sequence>
<dbReference type="InterPro" id="IPR038721">
    <property type="entry name" value="IS701-like_DDE_dom"/>
</dbReference>
<name>A0A1W1W254_9BACT</name>